<dbReference type="SMART" id="SM00557">
    <property type="entry name" value="IG_FLMN"/>
    <property type="match status" value="2"/>
</dbReference>
<protein>
    <submittedName>
        <fullName evidence="5">Filamin/ABP280 repeat-containing protein</fullName>
    </submittedName>
</protein>
<feature type="repeat" description="Filamin" evidence="2">
    <location>
        <begin position="626"/>
        <end position="728"/>
    </location>
</feature>
<dbReference type="Proteomes" id="UP000028834">
    <property type="component" value="Unassembled WGS sequence"/>
</dbReference>
<dbReference type="EMBL" id="AFYV02001004">
    <property type="protein sequence ID" value="KFG63286.1"/>
    <property type="molecule type" value="Genomic_DNA"/>
</dbReference>
<organism evidence="5 6">
    <name type="scientific">Toxoplasma gondii RUB</name>
    <dbReference type="NCBI Taxonomy" id="935652"/>
    <lineage>
        <taxon>Eukaryota</taxon>
        <taxon>Sar</taxon>
        <taxon>Alveolata</taxon>
        <taxon>Apicomplexa</taxon>
        <taxon>Conoidasida</taxon>
        <taxon>Coccidia</taxon>
        <taxon>Eucoccidiorida</taxon>
        <taxon>Eimeriorina</taxon>
        <taxon>Sarcocystidae</taxon>
        <taxon>Toxoplasma</taxon>
    </lineage>
</organism>
<feature type="compositionally biased region" description="Low complexity" evidence="4">
    <location>
        <begin position="164"/>
        <end position="175"/>
    </location>
</feature>
<sequence>MMSLHGKFPRPHRRFAFEGVHQMDTPAEFSDPISQSETDHNGQMPFFESSTVDSGRPLSGTSDQFRAANTPSSGGHSARRLGSHDSAKTPSQDSLLALLRSLGSDGKKADFGAPHSAKNAPIPDASVPKQTSSKTVFPAASVQNPTSKVASLSSRLAVSTGRVPSKISSLSSLPKASKRTENPGSKAWSPPSLPGAAVERLGSKVTPMTGRKASLQCRKDSLESLWPAARLPPTRPGGESGGPIEKVKAKEKGKLSSDSQTRLPLGDSMDDDEGARRGSELTSPNARPTLLHGRSNLHPLESSFTVFDATSVPEDERCADTVSSTAAPGALSAGCWTAHKQEERSREERIFPLLTLPIQPVSLSDIQDTYKAFSKRTDPSTQGSTQGRALPWELAAAAEAQRDREAELENLSRAKFPLVSDVFSPEDKATYLGMLNAYGNPGGRSRVLLTAPSSTLFVPPLHEDLECGEFRPAQDLNTEAAASLCRVFGPGLEHAEAGRLATFTIQAVNSDGTFMRSGDASFTVYVDPVKGSAAEQTGIRWKNEPDVCAEEDYDSDAERLNQYRPPASRATHRRRKDTLDGYVYNHGDGTYTVHYYCTRAARHSIYVYLNDQILVGDSPYRVIVTPGSTDGENCEAYGDGTTFFALGGDFSEIVIQAKDAHGNKVKTGGDKFTVAASGAAKIVEITDMKDGTYWVKYYIPPGAERHFVEISISYHGRPIKGSPFRPRPGGPLEDEPPPARLCNTVNVANPSDSLMTLAEKCHQKWSQTKNPPALSPYPPFPASEEAEAILQRANLDYDAVVMDTTGEHLRETTKTLVQYSQDILNRDSTIQSVLKSLKAHGHVGNVYDAVEKGNRERLKQYLDVIAQLQAEMDVTYKSIHYGVVDSLPVALEVEDPREIREIHSKRRQALIQIHKNLEKKETELRQREARFKAQRLKFVSGMAEELERRREAVDMEKAALKENTQYILHLTQLSLKKHLRREMLIACEREPVEAFKSKFWQRDFNRMLVDTPALSEGKAKAGGGEGDDKDKETVEEYHPAPSIPDDPSRPSMWLHKGEFNSAGSTDFGIQKIKHDPNARLIRERRMYGGGNPTFVSYSLGSSPPPPNSSEVPKKEEAPGKRQAVQGHRASPSGSESDAEERPKQKDLKEETGRERVEMEDPRYPGFPFEDLPDELAIPYPRTPPPPPPPRYL</sequence>
<evidence type="ECO:0000313" key="5">
    <source>
        <dbReference type="EMBL" id="KFG63286.1"/>
    </source>
</evidence>
<feature type="region of interest" description="Disordered" evidence="4">
    <location>
        <begin position="1087"/>
        <end position="1192"/>
    </location>
</feature>
<dbReference type="PANTHER" id="PTHR38537">
    <property type="entry name" value="JITTERBUG, ISOFORM N"/>
    <property type="match status" value="1"/>
</dbReference>
<dbReference type="SUPFAM" id="SSF81296">
    <property type="entry name" value="E set domains"/>
    <property type="match status" value="2"/>
</dbReference>
<evidence type="ECO:0000256" key="2">
    <source>
        <dbReference type="PROSITE-ProRule" id="PRU00087"/>
    </source>
</evidence>
<feature type="region of interest" description="Disordered" evidence="4">
    <location>
        <begin position="224"/>
        <end position="296"/>
    </location>
</feature>
<dbReference type="AlphaFoldDB" id="A0A086M318"/>
<feature type="compositionally biased region" description="Pro residues" evidence="4">
    <location>
        <begin position="1180"/>
        <end position="1192"/>
    </location>
</feature>
<keyword evidence="3" id="KW-0175">Coiled coil</keyword>
<feature type="region of interest" description="Disordered" evidence="4">
    <location>
        <begin position="1015"/>
        <end position="1051"/>
    </location>
</feature>
<proteinExistence type="predicted"/>
<feature type="compositionally biased region" description="Basic and acidic residues" evidence="4">
    <location>
        <begin position="1139"/>
        <end position="1162"/>
    </location>
</feature>
<feature type="region of interest" description="Disordered" evidence="4">
    <location>
        <begin position="26"/>
        <end position="91"/>
    </location>
</feature>
<dbReference type="GO" id="GO:0030036">
    <property type="term" value="P:actin cytoskeleton organization"/>
    <property type="evidence" value="ECO:0007669"/>
    <property type="project" value="InterPro"/>
</dbReference>
<feature type="repeat" description="Filamin" evidence="2">
    <location>
        <begin position="477"/>
        <end position="624"/>
    </location>
</feature>
<name>A0A086M318_TOXGO</name>
<gene>
    <name evidence="5" type="ORF">TGRUB_285990</name>
</gene>
<dbReference type="InterPro" id="IPR017868">
    <property type="entry name" value="Filamin/ABP280_repeat-like"/>
</dbReference>
<comment type="caution">
    <text evidence="5">The sequence shown here is derived from an EMBL/GenBank/DDBJ whole genome shotgun (WGS) entry which is preliminary data.</text>
</comment>
<accession>A0A086M318</accession>
<dbReference type="VEuPathDB" id="ToxoDB:TGRUB_285990"/>
<feature type="compositionally biased region" description="Polar residues" evidence="4">
    <location>
        <begin position="128"/>
        <end position="157"/>
    </location>
</feature>
<dbReference type="Gene3D" id="2.60.40.10">
    <property type="entry name" value="Immunoglobulins"/>
    <property type="match status" value="2"/>
</dbReference>
<feature type="region of interest" description="Disordered" evidence="4">
    <location>
        <begin position="107"/>
        <end position="196"/>
    </location>
</feature>
<evidence type="ECO:0000256" key="3">
    <source>
        <dbReference type="SAM" id="Coils"/>
    </source>
</evidence>
<dbReference type="Pfam" id="PF00630">
    <property type="entry name" value="Filamin"/>
    <property type="match status" value="2"/>
</dbReference>
<evidence type="ECO:0000256" key="4">
    <source>
        <dbReference type="SAM" id="MobiDB-lite"/>
    </source>
</evidence>
<feature type="compositionally biased region" description="Basic and acidic residues" evidence="4">
    <location>
        <begin position="1026"/>
        <end position="1038"/>
    </location>
</feature>
<dbReference type="PROSITE" id="PS50194">
    <property type="entry name" value="FILAMIN_REPEAT"/>
    <property type="match status" value="2"/>
</dbReference>
<dbReference type="InterPro" id="IPR001298">
    <property type="entry name" value="Filamin/ABP280_rpt"/>
</dbReference>
<evidence type="ECO:0000256" key="1">
    <source>
        <dbReference type="ARBA" id="ARBA00022737"/>
    </source>
</evidence>
<feature type="coiled-coil region" evidence="3">
    <location>
        <begin position="907"/>
        <end position="963"/>
    </location>
</feature>
<feature type="compositionally biased region" description="Basic and acidic residues" evidence="4">
    <location>
        <begin position="245"/>
        <end position="255"/>
    </location>
</feature>
<dbReference type="PANTHER" id="PTHR38537:SF8">
    <property type="entry name" value="FILAMIN-A"/>
    <property type="match status" value="1"/>
</dbReference>
<reference evidence="5 6" key="1">
    <citation type="submission" date="2014-05" db="EMBL/GenBank/DDBJ databases">
        <authorList>
            <person name="Sibley D."/>
            <person name="Venepally P."/>
            <person name="Karamycheva S."/>
            <person name="Hadjithomas M."/>
            <person name="Khan A."/>
            <person name="Brunk B."/>
            <person name="Roos D."/>
            <person name="Caler E."/>
            <person name="Lorenzi H."/>
        </authorList>
    </citation>
    <scope>NUCLEOTIDE SEQUENCE [LARGE SCALE GENOMIC DNA]</scope>
    <source>
        <strain evidence="5 6">RUB</strain>
    </source>
</reference>
<dbReference type="InterPro" id="IPR044801">
    <property type="entry name" value="Filamin"/>
</dbReference>
<keyword evidence="1" id="KW-0677">Repeat</keyword>
<dbReference type="InterPro" id="IPR014756">
    <property type="entry name" value="Ig_E-set"/>
</dbReference>
<feature type="compositionally biased region" description="Polar residues" evidence="4">
    <location>
        <begin position="48"/>
        <end position="75"/>
    </location>
</feature>
<dbReference type="InterPro" id="IPR013783">
    <property type="entry name" value="Ig-like_fold"/>
</dbReference>
<dbReference type="OrthoDB" id="330153at2759"/>
<dbReference type="GO" id="GO:0051015">
    <property type="term" value="F:actin filament binding"/>
    <property type="evidence" value="ECO:0007669"/>
    <property type="project" value="InterPro"/>
</dbReference>
<evidence type="ECO:0000313" key="6">
    <source>
        <dbReference type="Proteomes" id="UP000028834"/>
    </source>
</evidence>